<name>A0A8S1J462_9CHLO</name>
<organism evidence="3 4">
    <name type="scientific">Ostreobium quekettii</name>
    <dbReference type="NCBI Taxonomy" id="121088"/>
    <lineage>
        <taxon>Eukaryota</taxon>
        <taxon>Viridiplantae</taxon>
        <taxon>Chlorophyta</taxon>
        <taxon>core chlorophytes</taxon>
        <taxon>Ulvophyceae</taxon>
        <taxon>TCBD clade</taxon>
        <taxon>Bryopsidales</taxon>
        <taxon>Ostreobineae</taxon>
        <taxon>Ostreobiaceae</taxon>
        <taxon>Ostreobium</taxon>
    </lineage>
</organism>
<dbReference type="EMBL" id="CAJHUC010001650">
    <property type="protein sequence ID" value="CAD7701874.1"/>
    <property type="molecule type" value="Genomic_DNA"/>
</dbReference>
<dbReference type="AlphaFoldDB" id="A0A8S1J462"/>
<feature type="transmembrane region" description="Helical" evidence="2">
    <location>
        <begin position="14"/>
        <end position="34"/>
    </location>
</feature>
<keyword evidence="4" id="KW-1185">Reference proteome</keyword>
<dbReference type="Gene3D" id="3.40.50.1820">
    <property type="entry name" value="alpha/beta hydrolase"/>
    <property type="match status" value="1"/>
</dbReference>
<reference evidence="3" key="1">
    <citation type="submission" date="2020-12" db="EMBL/GenBank/DDBJ databases">
        <authorList>
            <person name="Iha C."/>
        </authorList>
    </citation>
    <scope>NUCLEOTIDE SEQUENCE</scope>
</reference>
<dbReference type="InterPro" id="IPR029058">
    <property type="entry name" value="AB_hydrolase_fold"/>
</dbReference>
<accession>A0A8S1J462</accession>
<feature type="compositionally biased region" description="Low complexity" evidence="1">
    <location>
        <begin position="122"/>
        <end position="141"/>
    </location>
</feature>
<evidence type="ECO:0008006" key="5">
    <source>
        <dbReference type="Google" id="ProtNLM"/>
    </source>
</evidence>
<feature type="region of interest" description="Disordered" evidence="1">
    <location>
        <begin position="117"/>
        <end position="146"/>
    </location>
</feature>
<feature type="transmembrane region" description="Helical" evidence="2">
    <location>
        <begin position="46"/>
        <end position="71"/>
    </location>
</feature>
<keyword evidence="2" id="KW-1133">Transmembrane helix</keyword>
<dbReference type="SUPFAM" id="SSF53474">
    <property type="entry name" value="alpha/beta-Hydrolases"/>
    <property type="match status" value="1"/>
</dbReference>
<sequence length="377" mass="40948">MHRTPQPPSPVKWFGIYAAVLTILFLIIMAIAFVKAAPGSNPDNQWAMHWLIVFGVCTPIALLNGAALFLPRSKFTYVYHMLMIVSGISSCMFPFALPLLVTYLKPEVKRWFGFEAEEPEETSGNNTSASNGSNNTTLANNQTTPASALEECSAEAGVVRFTTSDGVELVADFTPAAHQGRGAVLLFHMIPPSNDRSSYPPRVREALAALDLNVLNVDRRGAGDSGGNAQDAYTGETASLDVEAAVSFMLSDEAPCRIDAEEILLVGASNGTTSVFDYVSSRQNSALPGPEAVIWLSPGSYTEAQNKIRRSDIESCPVLIVHPDNEPWATQYNGENEAWRIIEIENGRHGTGNFDNGDREAVQLGEMVDWATKHVAR</sequence>
<keyword evidence="2" id="KW-0812">Transmembrane</keyword>
<comment type="caution">
    <text evidence="3">The sequence shown here is derived from an EMBL/GenBank/DDBJ whole genome shotgun (WGS) entry which is preliminary data.</text>
</comment>
<evidence type="ECO:0000313" key="3">
    <source>
        <dbReference type="EMBL" id="CAD7701874.1"/>
    </source>
</evidence>
<gene>
    <name evidence="3" type="ORF">OSTQU699_LOCUS7231</name>
</gene>
<evidence type="ECO:0000256" key="2">
    <source>
        <dbReference type="SAM" id="Phobius"/>
    </source>
</evidence>
<protein>
    <recommendedName>
        <fullName evidence="5">Serine aminopeptidase S33 domain-containing protein</fullName>
    </recommendedName>
</protein>
<evidence type="ECO:0000313" key="4">
    <source>
        <dbReference type="Proteomes" id="UP000708148"/>
    </source>
</evidence>
<feature type="transmembrane region" description="Helical" evidence="2">
    <location>
        <begin position="77"/>
        <end position="101"/>
    </location>
</feature>
<dbReference type="Proteomes" id="UP000708148">
    <property type="component" value="Unassembled WGS sequence"/>
</dbReference>
<proteinExistence type="predicted"/>
<keyword evidence="2" id="KW-0472">Membrane</keyword>
<evidence type="ECO:0000256" key="1">
    <source>
        <dbReference type="SAM" id="MobiDB-lite"/>
    </source>
</evidence>